<comment type="caution">
    <text evidence="1">The sequence shown here is derived from an EMBL/GenBank/DDBJ whole genome shotgun (WGS) entry which is preliminary data.</text>
</comment>
<evidence type="ECO:0000313" key="1">
    <source>
        <dbReference type="EMBL" id="KKN88660.1"/>
    </source>
</evidence>
<proteinExistence type="predicted"/>
<organism evidence="1">
    <name type="scientific">marine sediment metagenome</name>
    <dbReference type="NCBI Taxonomy" id="412755"/>
    <lineage>
        <taxon>unclassified sequences</taxon>
        <taxon>metagenomes</taxon>
        <taxon>ecological metagenomes</taxon>
    </lineage>
</organism>
<name>A0A0F9U629_9ZZZZ</name>
<sequence length="85" mass="9921">MGERITDREEVDGTVSLGYLLRIGLFCGPPAGELSSELKMSYPIDPFFRKYFKVQIPFKRVKDGCRVLFHLIEDDELREKIEPRK</sequence>
<gene>
    <name evidence="1" type="ORF">LCGC14_0245510</name>
</gene>
<dbReference type="EMBL" id="LAZR01000126">
    <property type="protein sequence ID" value="KKN88660.1"/>
    <property type="molecule type" value="Genomic_DNA"/>
</dbReference>
<accession>A0A0F9U629</accession>
<reference evidence="1" key="1">
    <citation type="journal article" date="2015" name="Nature">
        <title>Complex archaea that bridge the gap between prokaryotes and eukaryotes.</title>
        <authorList>
            <person name="Spang A."/>
            <person name="Saw J.H."/>
            <person name="Jorgensen S.L."/>
            <person name="Zaremba-Niedzwiedzka K."/>
            <person name="Martijn J."/>
            <person name="Lind A.E."/>
            <person name="van Eijk R."/>
            <person name="Schleper C."/>
            <person name="Guy L."/>
            <person name="Ettema T.J."/>
        </authorList>
    </citation>
    <scope>NUCLEOTIDE SEQUENCE</scope>
</reference>
<dbReference type="AlphaFoldDB" id="A0A0F9U629"/>
<protein>
    <submittedName>
        <fullName evidence="1">Uncharacterized protein</fullName>
    </submittedName>
</protein>